<evidence type="ECO:0000256" key="1">
    <source>
        <dbReference type="ARBA" id="ARBA00002670"/>
    </source>
</evidence>
<proteinExistence type="predicted"/>
<gene>
    <name evidence="3" type="primary">orf105</name>
</gene>
<dbReference type="InterPro" id="IPR027434">
    <property type="entry name" value="Homing_endonucl"/>
</dbReference>
<dbReference type="PANTHER" id="PTHR36181:SF3">
    <property type="entry name" value="INTRON-ENCODED DNA ENDONUCLEASE AI5 BETA"/>
    <property type="match status" value="1"/>
</dbReference>
<feature type="domain" description="Homing endonuclease LAGLIDADG" evidence="2">
    <location>
        <begin position="2"/>
        <end position="71"/>
    </location>
</feature>
<name>A0A8A5RLA3_9APHY</name>
<dbReference type="Gene3D" id="3.10.28.10">
    <property type="entry name" value="Homing endonucleases"/>
    <property type="match status" value="1"/>
</dbReference>
<dbReference type="AlphaFoldDB" id="A0A8A5RLA3"/>
<geneLocation type="mitochondrion" evidence="3"/>
<evidence type="ECO:0000259" key="2">
    <source>
        <dbReference type="Pfam" id="PF00961"/>
    </source>
</evidence>
<evidence type="ECO:0000313" key="3">
    <source>
        <dbReference type="EMBL" id="QTG38701.1"/>
    </source>
</evidence>
<accession>A0A8A5RLA3</accession>
<dbReference type="GO" id="GO:0004519">
    <property type="term" value="F:endonuclease activity"/>
    <property type="evidence" value="ECO:0007669"/>
    <property type="project" value="InterPro"/>
</dbReference>
<dbReference type="SUPFAM" id="SSF55608">
    <property type="entry name" value="Homing endonucleases"/>
    <property type="match status" value="1"/>
</dbReference>
<protein>
    <recommendedName>
        <fullName evidence="2">Homing endonuclease LAGLIDADG domain-containing protein</fullName>
    </recommendedName>
</protein>
<dbReference type="Pfam" id="PF00961">
    <property type="entry name" value="LAGLIDADG_1"/>
    <property type="match status" value="1"/>
</dbReference>
<reference evidence="3" key="1">
    <citation type="submission" date="2019-08" db="EMBL/GenBank/DDBJ databases">
        <title>The mitochondrial genome sequence of Ganoderma sp. strain Zizhi S2, merged Ganoderma duropora and G. sinense into a new complex species.</title>
        <authorList>
            <person name="Chen T.-Q."/>
            <person name="Xu X.-L."/>
        </authorList>
    </citation>
    <scope>NUCLEOTIDE SEQUENCE</scope>
    <source>
        <strain evidence="3">Zizhi S2</strain>
    </source>
</reference>
<dbReference type="InterPro" id="IPR051289">
    <property type="entry name" value="LAGLIDADG_Endonuclease"/>
</dbReference>
<dbReference type="EMBL" id="MN356101">
    <property type="protein sequence ID" value="QTG38701.1"/>
    <property type="molecule type" value="Genomic_DNA"/>
</dbReference>
<dbReference type="GO" id="GO:0005739">
    <property type="term" value="C:mitochondrion"/>
    <property type="evidence" value="ECO:0007669"/>
    <property type="project" value="UniProtKB-ARBA"/>
</dbReference>
<sequence length="105" mass="11839">MITISQDGKSLITLEYIVSFLGIGKVTKDSGNRTTYVYYLASLKNINHFINKIEGTDLIGAKALDFADFCKGIEIINRKDHLTQEGLNELKTLSSQMNSKRTQFF</sequence>
<keyword evidence="3" id="KW-0496">Mitochondrion</keyword>
<comment type="function">
    <text evidence="1">Mitochondrial DNA endonuclease involved in intron homing.</text>
</comment>
<dbReference type="PANTHER" id="PTHR36181">
    <property type="entry name" value="INTRON-ENCODED ENDONUCLEASE AI3-RELATED"/>
    <property type="match status" value="1"/>
</dbReference>
<dbReference type="InterPro" id="IPR004860">
    <property type="entry name" value="LAGLIDADG_dom"/>
</dbReference>
<organism evidence="3">
    <name type="scientific">Ganoderma sp. TQC-2021a</name>
    <dbReference type="NCBI Taxonomy" id="2816325"/>
    <lineage>
        <taxon>Eukaryota</taxon>
        <taxon>Fungi</taxon>
        <taxon>Dikarya</taxon>
        <taxon>Basidiomycota</taxon>
        <taxon>Agaricomycotina</taxon>
        <taxon>Agaricomycetes</taxon>
        <taxon>Polyporales</taxon>
        <taxon>Polyporaceae</taxon>
        <taxon>Ganoderma</taxon>
    </lineage>
</organism>